<dbReference type="InterPro" id="IPR029005">
    <property type="entry name" value="LIM-bd/SEUSS"/>
</dbReference>
<gene>
    <name evidence="1" type="ORF">L201_003885</name>
</gene>
<organism evidence="1 2">
    <name type="scientific">Kwoniella dendrophila CBS 6074</name>
    <dbReference type="NCBI Taxonomy" id="1295534"/>
    <lineage>
        <taxon>Eukaryota</taxon>
        <taxon>Fungi</taxon>
        <taxon>Dikarya</taxon>
        <taxon>Basidiomycota</taxon>
        <taxon>Agaricomycotina</taxon>
        <taxon>Tremellomycetes</taxon>
        <taxon>Tremellales</taxon>
        <taxon>Cryptococcaceae</taxon>
        <taxon>Kwoniella</taxon>
    </lineage>
</organism>
<name>A0AAX4JWP2_9TREE</name>
<reference evidence="1 2" key="1">
    <citation type="submission" date="2024-01" db="EMBL/GenBank/DDBJ databases">
        <title>Comparative genomics of Cryptococcus and Kwoniella reveals pathogenesis evolution and contrasting modes of karyotype evolution via chromosome fusion or intercentromeric recombination.</title>
        <authorList>
            <person name="Coelho M.A."/>
            <person name="David-Palma M."/>
            <person name="Shea T."/>
            <person name="Bowers K."/>
            <person name="McGinley-Smith S."/>
            <person name="Mohammad A.W."/>
            <person name="Gnirke A."/>
            <person name="Yurkov A.M."/>
            <person name="Nowrousian M."/>
            <person name="Sun S."/>
            <person name="Cuomo C.A."/>
            <person name="Heitman J."/>
        </authorList>
    </citation>
    <scope>NUCLEOTIDE SEQUENCE [LARGE SCALE GENOMIC DNA]</scope>
    <source>
        <strain evidence="1 2">CBS 6074</strain>
    </source>
</reference>
<evidence type="ECO:0000313" key="1">
    <source>
        <dbReference type="EMBL" id="WWC88970.1"/>
    </source>
</evidence>
<dbReference type="GeneID" id="91094555"/>
<dbReference type="Proteomes" id="UP001355207">
    <property type="component" value="Chromosome 5"/>
</dbReference>
<keyword evidence="2" id="KW-1185">Reference proteome</keyword>
<sequence>MEYLIFSPIPTPTVTNPAISYNDNSPITPIGSATRIVTEFVQGLSQLKDATFEEWISFVDINFEQSARFQLILVGETLKTYDIPVTCLPRFFMTLSDSYNDNDNDINKQHFNLSGVSEQILNGISPNNSNTEVDVEVEVDLIEWYIGQNVFKGSLLANSLSSSMKISNLELTMEINFGSVLPKSSIRVLEISSQMECLIGIIDLVETKKIEPENAVKEIIQT</sequence>
<dbReference type="EMBL" id="CP144102">
    <property type="protein sequence ID" value="WWC88970.1"/>
    <property type="molecule type" value="Genomic_DNA"/>
</dbReference>
<dbReference type="Pfam" id="PF01803">
    <property type="entry name" value="LIM_bind"/>
    <property type="match status" value="1"/>
</dbReference>
<accession>A0AAX4JWP2</accession>
<evidence type="ECO:0000313" key="2">
    <source>
        <dbReference type="Proteomes" id="UP001355207"/>
    </source>
</evidence>
<protein>
    <recommendedName>
        <fullName evidence="3">SMP-LTD domain-containing protein</fullName>
    </recommendedName>
</protein>
<evidence type="ECO:0008006" key="3">
    <source>
        <dbReference type="Google" id="ProtNLM"/>
    </source>
</evidence>
<proteinExistence type="predicted"/>
<dbReference type="AlphaFoldDB" id="A0AAX4JWP2"/>
<dbReference type="RefSeq" id="XP_066075733.1">
    <property type="nucleotide sequence ID" value="XM_066219636.1"/>
</dbReference>